<dbReference type="InterPro" id="IPR003593">
    <property type="entry name" value="AAA+_ATPase"/>
</dbReference>
<evidence type="ECO:0000259" key="3">
    <source>
        <dbReference type="PROSITE" id="PS50893"/>
    </source>
</evidence>
<keyword evidence="1" id="KW-0547">Nucleotide-binding</keyword>
<dbReference type="SUPFAM" id="SSF52540">
    <property type="entry name" value="P-loop containing nucleoside triphosphate hydrolases"/>
    <property type="match status" value="1"/>
</dbReference>
<keyword evidence="5" id="KW-1185">Reference proteome</keyword>
<dbReference type="PANTHER" id="PTHR43158:SF5">
    <property type="entry name" value="ABC TRANSPORTER, ATP-BINDING PROTEIN"/>
    <property type="match status" value="1"/>
</dbReference>
<name>A0ABN6SC43_9BIFI</name>
<keyword evidence="2 4" id="KW-0067">ATP-binding</keyword>
<organism evidence="4 5">
    <name type="scientific">Bombiscardovia nodaiensis</name>
    <dbReference type="NCBI Taxonomy" id="2932181"/>
    <lineage>
        <taxon>Bacteria</taxon>
        <taxon>Bacillati</taxon>
        <taxon>Actinomycetota</taxon>
        <taxon>Actinomycetes</taxon>
        <taxon>Bifidobacteriales</taxon>
        <taxon>Bifidobacteriaceae</taxon>
        <taxon>Bombiscardovia</taxon>
    </lineage>
</organism>
<dbReference type="PROSITE" id="PS50893">
    <property type="entry name" value="ABC_TRANSPORTER_2"/>
    <property type="match status" value="1"/>
</dbReference>
<dbReference type="InterPro" id="IPR003439">
    <property type="entry name" value="ABC_transporter-like_ATP-bd"/>
</dbReference>
<reference evidence="4 5" key="1">
    <citation type="journal article" date="2023" name="Microbiol. Spectr.">
        <title>Symbiosis of Carpenter Bees with Uncharacterized Lactic Acid Bacteria Showing NAD Auxotrophy.</title>
        <authorList>
            <person name="Kawasaki S."/>
            <person name="Ozawa K."/>
            <person name="Mori T."/>
            <person name="Yamamoto A."/>
            <person name="Ito M."/>
            <person name="Ohkuma M."/>
            <person name="Sakamoto M."/>
            <person name="Matsutani M."/>
        </authorList>
    </citation>
    <scope>NUCLEOTIDE SEQUENCE [LARGE SCALE GENOMIC DNA]</scope>
    <source>
        <strain evidence="4 5">Kim37-2</strain>
    </source>
</reference>
<dbReference type="Proteomes" id="UP001321766">
    <property type="component" value="Chromosome"/>
</dbReference>
<gene>
    <name evidence="4" type="ORF">KIM372_05740</name>
</gene>
<dbReference type="GO" id="GO:0005524">
    <property type="term" value="F:ATP binding"/>
    <property type="evidence" value="ECO:0007669"/>
    <property type="project" value="UniProtKB-KW"/>
</dbReference>
<feature type="domain" description="ABC transporter" evidence="3">
    <location>
        <begin position="3"/>
        <end position="228"/>
    </location>
</feature>
<evidence type="ECO:0000313" key="4">
    <source>
        <dbReference type="EMBL" id="BDR52667.1"/>
    </source>
</evidence>
<evidence type="ECO:0000256" key="1">
    <source>
        <dbReference type="ARBA" id="ARBA00022741"/>
    </source>
</evidence>
<proteinExistence type="predicted"/>
<dbReference type="SMART" id="SM00382">
    <property type="entry name" value="AAA"/>
    <property type="match status" value="1"/>
</dbReference>
<dbReference type="PANTHER" id="PTHR43158">
    <property type="entry name" value="SKFA PEPTIDE EXPORT ATP-BINDING PROTEIN SKFE"/>
    <property type="match status" value="1"/>
</dbReference>
<sequence>MSITITNLYKIFDKRPAIDRVSMELDPGIIYGLFGRNGAGKTTLLNLIANRLKADSGMMLIDGQPLSENGPGLARIYLADSSWPYSSWGRVGQAFHTAEALYGGFDGELAEQMLKDFGLSTERRFSSLSQGQRQEVKATLALCLPVDYVLFDEITSGVDAAGRELIYRYILRTYEQRERTYLLSTHIMNEIEPLLARAYIIDHGSMVQSFDLEDLPHLGFSLLGKPEQVELFIKSNGRRVLSRTSLGQLVQVGVSGPMPEELPAGLLAQPLDLQSYFVATTEGEQL</sequence>
<dbReference type="Pfam" id="PF00005">
    <property type="entry name" value="ABC_tran"/>
    <property type="match status" value="1"/>
</dbReference>
<accession>A0ABN6SC43</accession>
<protein>
    <submittedName>
        <fullName evidence="4">ABC transporter ATP-binding protein</fullName>
    </submittedName>
</protein>
<evidence type="ECO:0000256" key="2">
    <source>
        <dbReference type="ARBA" id="ARBA00022840"/>
    </source>
</evidence>
<dbReference type="EMBL" id="AP026798">
    <property type="protein sequence ID" value="BDR52667.1"/>
    <property type="molecule type" value="Genomic_DNA"/>
</dbReference>
<evidence type="ECO:0000313" key="5">
    <source>
        <dbReference type="Proteomes" id="UP001321766"/>
    </source>
</evidence>
<dbReference type="InterPro" id="IPR027417">
    <property type="entry name" value="P-loop_NTPase"/>
</dbReference>
<dbReference type="Gene3D" id="3.40.50.300">
    <property type="entry name" value="P-loop containing nucleotide triphosphate hydrolases"/>
    <property type="match status" value="1"/>
</dbReference>